<keyword evidence="1" id="KW-1133">Transmembrane helix</keyword>
<reference evidence="2" key="1">
    <citation type="submission" date="2013-01" db="EMBL/GenBank/DDBJ databases">
        <title>The genomic DNA of a scorpion venom peptide with three disulfide bridges and a short 5' UTR (delta-MarKTx-2a) from Mesobuthus martensii.</title>
        <authorList>
            <person name="Zhu S."/>
            <person name="Gao B."/>
        </authorList>
    </citation>
    <scope>NUCLEOTIDE SEQUENCE</scope>
</reference>
<accession>A0A0A6ZHD3</accession>
<organism evidence="2">
    <name type="scientific">Olivierus martensii</name>
    <name type="common">Manchurian scorpion</name>
    <name type="synonym">Mesobuthus martensii</name>
    <dbReference type="NCBI Taxonomy" id="34649"/>
    <lineage>
        <taxon>Eukaryota</taxon>
        <taxon>Metazoa</taxon>
        <taxon>Ecdysozoa</taxon>
        <taxon>Arthropoda</taxon>
        <taxon>Chelicerata</taxon>
        <taxon>Arachnida</taxon>
        <taxon>Scorpiones</taxon>
        <taxon>Buthida</taxon>
        <taxon>Buthoidea</taxon>
        <taxon>Buthidae</taxon>
        <taxon>Olivierus</taxon>
    </lineage>
</organism>
<dbReference type="AlphaFoldDB" id="A0A0A6ZHD3"/>
<keyword evidence="1" id="KW-0812">Transmembrane</keyword>
<evidence type="ECO:0000256" key="1">
    <source>
        <dbReference type="SAM" id="Phobius"/>
    </source>
</evidence>
<proteinExistence type="predicted"/>
<feature type="transmembrane region" description="Helical" evidence="1">
    <location>
        <begin position="12"/>
        <end position="32"/>
    </location>
</feature>
<name>A0A0A6ZHD3_OLIMR</name>
<evidence type="ECO:0000313" key="2">
    <source>
        <dbReference type="EMBL" id="AGT42470.1"/>
    </source>
</evidence>
<keyword evidence="1" id="KW-0472">Membrane</keyword>
<dbReference type="EMBL" id="KC493087">
    <property type="protein sequence ID" value="AGT42470.1"/>
    <property type="molecule type" value="Genomic_DNA"/>
</dbReference>
<sequence length="78" mass="9070">MFTANKVILWRIILVSPILFLYFMIILSVPVVQAQFFHHHFNITACIVCDEGVNISVRNFMCCLLNSKCCGEEKFKDR</sequence>
<protein>
    <submittedName>
        <fullName evidence="2">Delta-MarKTx-2a</fullName>
    </submittedName>
</protein>